<evidence type="ECO:0000313" key="1">
    <source>
        <dbReference type="EMBL" id="GAA0251237.1"/>
    </source>
</evidence>
<reference evidence="2" key="1">
    <citation type="journal article" date="2019" name="Int. J. Syst. Evol. Microbiol.">
        <title>The Global Catalogue of Microorganisms (GCM) 10K type strain sequencing project: providing services to taxonomists for standard genome sequencing and annotation.</title>
        <authorList>
            <consortium name="The Broad Institute Genomics Platform"/>
            <consortium name="The Broad Institute Genome Sequencing Center for Infectious Disease"/>
            <person name="Wu L."/>
            <person name="Ma J."/>
        </authorList>
    </citation>
    <scope>NUCLEOTIDE SEQUENCE [LARGE SCALE GENOMIC DNA]</scope>
    <source>
        <strain evidence="2">JCM 3380</strain>
    </source>
</reference>
<proteinExistence type="predicted"/>
<sequence>MCPDHVDAGAEVEATVGPDADVHALGQVGVARGGRVFQAGRDLHVHGDPAVPEPYPAHPVSVALPHGWAARSVRGRGVLLDRLVDAAGQVVVLHGVGGCGKTTVALELARRTGPRVWWVDGSSAASLAQGFGAVALQAGAGETEARSAWGGLGSMPDLLWRALRGMAQRWLLVVDNADDVGLLADAQGVVVDGHGWLRTPGPGGTLVVTSRDGRAEAWGGSARLVAVEPLAGSDAAAVLADLAPAAGGRADAEALARRLGGLPLALRLAGSYLAATNRVPALSGVAEPRTFAEYLTAWETRFADIVTRGLDQPVPVERRALHRTWELSLDLLAARGLPVARPLMRLLSVLDGARIPGWLLHPAVLADSGLFGTASAADLAHAVAGLAGVGLVDRVGPGWDALTVHPVVREANRHQADAIAAMGEYLWLAVRLVEHAVAGMTHDDPGHWPRWRSLVPHCTHLIDRFAPLWTDERALVVARIAHRVGDACHAAGLHLDADRFYGATATLRWRVLGAEHPDTLAARHCVALMLRDRGDLSSAAAELRRVLDLREAVLGVEEPATLATRHELARVLRRQGDLTGAESELRHVLRVRARVLGAAHPATLDSHNNFAFVLRQSGDLADAEREFRVVLRLRREVLGPEHPDTLTTRHNLAGVFWRCGDLVEAEAQYRDIVTVGNRVLGPEHPQVLQSRHRRSCVLRDQGLLDTAEAELRDIVTTCERVLGKDNPDTLLARLDLALVTGHRGDPTAEAQVRDVLAAQLRVLGPLHPDTLTSEYHLAHSTADRRRLDALLTTCRSVLDARHHLIAMLQATRLGGLSTGAP</sequence>
<name>A0ABP3E3C2_9PSEU</name>
<comment type="caution">
    <text evidence="1">The sequence shown here is derived from an EMBL/GenBank/DDBJ whole genome shotgun (WGS) entry which is preliminary data.</text>
</comment>
<dbReference type="Gene3D" id="3.40.50.300">
    <property type="entry name" value="P-loop containing nucleotide triphosphate hydrolases"/>
    <property type="match status" value="1"/>
</dbReference>
<dbReference type="Pfam" id="PF13374">
    <property type="entry name" value="TPR_10"/>
    <property type="match status" value="1"/>
</dbReference>
<protein>
    <submittedName>
        <fullName evidence="1">FxSxx-COOH system tetratricopeptide repeat protein</fullName>
    </submittedName>
</protein>
<dbReference type="SUPFAM" id="SSF48452">
    <property type="entry name" value="TPR-like"/>
    <property type="match status" value="2"/>
</dbReference>
<dbReference type="PRINTS" id="PR00364">
    <property type="entry name" value="DISEASERSIST"/>
</dbReference>
<accession>A0ABP3E3C2</accession>
<dbReference type="SUPFAM" id="SSF52540">
    <property type="entry name" value="P-loop containing nucleoside triphosphate hydrolases"/>
    <property type="match status" value="1"/>
</dbReference>
<dbReference type="InterPro" id="IPR027417">
    <property type="entry name" value="P-loop_NTPase"/>
</dbReference>
<dbReference type="InterPro" id="IPR053137">
    <property type="entry name" value="NLR-like"/>
</dbReference>
<dbReference type="EMBL" id="BAAABU010000019">
    <property type="protein sequence ID" value="GAA0251237.1"/>
    <property type="molecule type" value="Genomic_DNA"/>
</dbReference>
<keyword evidence="2" id="KW-1185">Reference proteome</keyword>
<dbReference type="Gene3D" id="1.25.40.10">
    <property type="entry name" value="Tetratricopeptide repeat domain"/>
    <property type="match status" value="2"/>
</dbReference>
<organism evidence="1 2">
    <name type="scientific">Saccharothrix mutabilis subsp. mutabilis</name>
    <dbReference type="NCBI Taxonomy" id="66855"/>
    <lineage>
        <taxon>Bacteria</taxon>
        <taxon>Bacillati</taxon>
        <taxon>Actinomycetota</taxon>
        <taxon>Actinomycetes</taxon>
        <taxon>Pseudonocardiales</taxon>
        <taxon>Pseudonocardiaceae</taxon>
        <taxon>Saccharothrix</taxon>
    </lineage>
</organism>
<dbReference type="PANTHER" id="PTHR46082">
    <property type="entry name" value="ATP/GTP-BINDING PROTEIN-RELATED"/>
    <property type="match status" value="1"/>
</dbReference>
<dbReference type="Pfam" id="PF13424">
    <property type="entry name" value="TPR_12"/>
    <property type="match status" value="2"/>
</dbReference>
<dbReference type="Proteomes" id="UP001500416">
    <property type="component" value="Unassembled WGS sequence"/>
</dbReference>
<evidence type="ECO:0000313" key="2">
    <source>
        <dbReference type="Proteomes" id="UP001500416"/>
    </source>
</evidence>
<gene>
    <name evidence="1" type="primary">fxsT_4</name>
    <name evidence="1" type="ORF">GCM10010492_59440</name>
</gene>
<dbReference type="PANTHER" id="PTHR46082:SF6">
    <property type="entry name" value="AAA+ ATPASE DOMAIN-CONTAINING PROTEIN-RELATED"/>
    <property type="match status" value="1"/>
</dbReference>
<dbReference type="InterPro" id="IPR011990">
    <property type="entry name" value="TPR-like_helical_dom_sf"/>
</dbReference>